<dbReference type="Pfam" id="PF02770">
    <property type="entry name" value="Acyl-CoA_dh_M"/>
    <property type="match status" value="1"/>
</dbReference>
<keyword evidence="5 22" id="KW-0285">Flavoprotein</keyword>
<evidence type="ECO:0000256" key="11">
    <source>
        <dbReference type="ARBA" id="ARBA00039036"/>
    </source>
</evidence>
<accession>A0A0M3JS46</accession>
<dbReference type="EC" id="1.3.8.5" evidence="11"/>
<sequence>MDHDSAMDKSVIDGLFSNGFMSVEVPVKYGGTEASFFDAMIIVEELAKVDPSVAVFCDVQNTLVAPLIIEYGTESQKEKYLPRIFSDWVGAFCLSEVSSGSDAFALKTTATKDGDDYIINGSKMWISNAEHAHFFIVNLLSISHFPLIFIVMANVDPSKGYKGITSFLVDRSLQGVEVGKKEDKLCIRASSTCPVHFNEVRVNKDMLLGELGKDLISILDQRTAKPLVFGPKSYKMAIECLNAGRIGIGAQMLGLSEGCFQSTIPYLQQRKQFNKRLIDFQGLQHQIADIATQIEATRLLVYNAARLKQANASYIKESAMAKWYSSVVAGNTTTKCIEWMGGVGISKSFPVEKFYRDCKIGNFHSILIYGGHFYHSHVMLRERFSDIGTFMGDESSLDTYYELCAPHAINIFSGTIYEGTSNVQLNTIAKLIDAEYKEIS</sequence>
<dbReference type="PANTHER" id="PTHR43884">
    <property type="entry name" value="ACYL-COA DEHYDROGENASE"/>
    <property type="match status" value="1"/>
</dbReference>
<feature type="domain" description="Acyl-CoA dehydrogenase/oxidase C-terminal" evidence="23">
    <location>
        <begin position="235"/>
        <end position="361"/>
    </location>
</feature>
<evidence type="ECO:0000256" key="17">
    <source>
        <dbReference type="ARBA" id="ARBA00048592"/>
    </source>
</evidence>
<evidence type="ECO:0000256" key="1">
    <source>
        <dbReference type="ARBA" id="ARBA00001974"/>
    </source>
</evidence>
<evidence type="ECO:0000256" key="8">
    <source>
        <dbReference type="ARBA" id="ARBA00023002"/>
    </source>
</evidence>
<dbReference type="Proteomes" id="UP000267096">
    <property type="component" value="Unassembled WGS sequence"/>
</dbReference>
<evidence type="ECO:0000256" key="6">
    <source>
        <dbReference type="ARBA" id="ARBA00022827"/>
    </source>
</evidence>
<comment type="catalytic activity">
    <reaction evidence="15">
        <text>2-methylbutanoyl-CoA + oxidized [electron-transfer flavoprotein] + H(+) = (2E)-2-methylbut-2-enoyl-CoA + reduced [electron-transfer flavoprotein]</text>
        <dbReference type="Rhea" id="RHEA:43780"/>
        <dbReference type="Rhea" id="RHEA-COMP:10685"/>
        <dbReference type="Rhea" id="RHEA-COMP:10686"/>
        <dbReference type="ChEBI" id="CHEBI:15378"/>
        <dbReference type="ChEBI" id="CHEBI:57336"/>
        <dbReference type="ChEBI" id="CHEBI:57337"/>
        <dbReference type="ChEBI" id="CHEBI:57692"/>
        <dbReference type="ChEBI" id="CHEBI:58307"/>
        <dbReference type="EC" id="1.3.8.5"/>
    </reaction>
    <physiologicalReaction direction="left-to-right" evidence="15">
        <dbReference type="Rhea" id="RHEA:43781"/>
    </physiologicalReaction>
</comment>
<comment type="similarity">
    <text evidence="3 22">Belongs to the acyl-CoA dehydrogenase family.</text>
</comment>
<keyword evidence="7" id="KW-0276">Fatty acid metabolism</keyword>
<evidence type="ECO:0000259" key="24">
    <source>
        <dbReference type="Pfam" id="PF02770"/>
    </source>
</evidence>
<comment type="catalytic activity">
    <reaction evidence="21">
        <text>2-methylpropanoyl-CoA + oxidized [electron-transfer flavoprotein] + H(+) = 2-methylpropenoyl-CoA + reduced [electron-transfer flavoprotein]</text>
        <dbReference type="Rhea" id="RHEA:44180"/>
        <dbReference type="Rhea" id="RHEA-COMP:10685"/>
        <dbReference type="Rhea" id="RHEA-COMP:10686"/>
        <dbReference type="ChEBI" id="CHEBI:15378"/>
        <dbReference type="ChEBI" id="CHEBI:57338"/>
        <dbReference type="ChEBI" id="CHEBI:57692"/>
        <dbReference type="ChEBI" id="CHEBI:58307"/>
        <dbReference type="ChEBI" id="CHEBI:62500"/>
    </reaction>
    <physiologicalReaction direction="left-to-right" evidence="21">
        <dbReference type="Rhea" id="RHEA:44181"/>
    </physiologicalReaction>
</comment>
<dbReference type="GO" id="GO:0006631">
    <property type="term" value="P:fatty acid metabolic process"/>
    <property type="evidence" value="ECO:0007669"/>
    <property type="project" value="UniProtKB-KW"/>
</dbReference>
<dbReference type="GO" id="GO:0050660">
    <property type="term" value="F:flavin adenine dinucleotide binding"/>
    <property type="evidence" value="ECO:0007669"/>
    <property type="project" value="InterPro"/>
</dbReference>
<keyword evidence="6 22" id="KW-0274">FAD</keyword>
<comment type="pathway">
    <text evidence="2">Lipid metabolism; mitochondrial fatty acid beta-oxidation.</text>
</comment>
<gene>
    <name evidence="26" type="ORF">ASIM_LOCUS10331</name>
</gene>
<protein>
    <recommendedName>
        <fullName evidence="12">Short/branched chain specific acyl-CoA dehydrogenase, mitochondrial</fullName>
        <ecNumber evidence="11">1.3.8.5</ecNumber>
    </recommendedName>
    <alternativeName>
        <fullName evidence="14">2-methyl branched chain acyl-CoA dehydrogenase</fullName>
    </alternativeName>
    <alternativeName>
        <fullName evidence="13">2-methylbutyryl-coenzyme A dehydrogenase</fullName>
    </alternativeName>
</protein>
<dbReference type="FunFam" id="1.10.540.10:FF:000026">
    <property type="entry name" value="Acyl-CoA dehydrogenase medium chain"/>
    <property type="match status" value="1"/>
</dbReference>
<comment type="cofactor">
    <cofactor evidence="1 22">
        <name>FAD</name>
        <dbReference type="ChEBI" id="CHEBI:57692"/>
    </cofactor>
</comment>
<evidence type="ECO:0000313" key="26">
    <source>
        <dbReference type="EMBL" id="VDK42786.1"/>
    </source>
</evidence>
<dbReference type="InterPro" id="IPR009100">
    <property type="entry name" value="AcylCoA_DH/oxidase_NM_dom_sf"/>
</dbReference>
<evidence type="ECO:0000256" key="7">
    <source>
        <dbReference type="ARBA" id="ARBA00022832"/>
    </source>
</evidence>
<dbReference type="InterPro" id="IPR013786">
    <property type="entry name" value="AcylCoA_DH/ox_N"/>
</dbReference>
<evidence type="ECO:0000256" key="9">
    <source>
        <dbReference type="ARBA" id="ARBA00023098"/>
    </source>
</evidence>
<dbReference type="Gene3D" id="2.40.110.10">
    <property type="entry name" value="Butyryl-CoA Dehydrogenase, subunit A, domain 2"/>
    <property type="match status" value="1"/>
</dbReference>
<proteinExistence type="inferred from homology"/>
<reference evidence="26 27" key="2">
    <citation type="submission" date="2018-11" db="EMBL/GenBank/DDBJ databases">
        <authorList>
            <consortium name="Pathogen Informatics"/>
        </authorList>
    </citation>
    <scope>NUCLEOTIDE SEQUENCE [LARGE SCALE GENOMIC DNA]</scope>
</reference>
<dbReference type="EMBL" id="UYRR01030994">
    <property type="protein sequence ID" value="VDK42786.1"/>
    <property type="molecule type" value="Genomic_DNA"/>
</dbReference>
<dbReference type="Pfam" id="PF02771">
    <property type="entry name" value="Acyl-CoA_dh_N"/>
    <property type="match status" value="1"/>
</dbReference>
<dbReference type="InterPro" id="IPR036250">
    <property type="entry name" value="AcylCo_DH-like_C"/>
</dbReference>
<evidence type="ECO:0000313" key="27">
    <source>
        <dbReference type="Proteomes" id="UP000267096"/>
    </source>
</evidence>
<feature type="domain" description="Acyl-CoA oxidase/dehydrogenase middle" evidence="24">
    <location>
        <begin position="91"/>
        <end position="200"/>
    </location>
</feature>
<dbReference type="InterPro" id="IPR037069">
    <property type="entry name" value="AcylCoA_DH/ox_N_sf"/>
</dbReference>
<dbReference type="Gene3D" id="1.20.140.10">
    <property type="entry name" value="Butyryl-CoA Dehydrogenase, subunit A, domain 3"/>
    <property type="match status" value="1"/>
</dbReference>
<dbReference type="SUPFAM" id="SSF47203">
    <property type="entry name" value="Acyl-CoA dehydrogenase C-terminal domain-like"/>
    <property type="match status" value="1"/>
</dbReference>
<evidence type="ECO:0000256" key="14">
    <source>
        <dbReference type="ARBA" id="ARBA00042821"/>
    </source>
</evidence>
<evidence type="ECO:0000256" key="22">
    <source>
        <dbReference type="RuleBase" id="RU362125"/>
    </source>
</evidence>
<evidence type="ECO:0000256" key="3">
    <source>
        <dbReference type="ARBA" id="ARBA00009347"/>
    </source>
</evidence>
<evidence type="ECO:0000256" key="10">
    <source>
        <dbReference type="ARBA" id="ARBA00037895"/>
    </source>
</evidence>
<dbReference type="PIRSF" id="PIRSF016578">
    <property type="entry name" value="HsaA"/>
    <property type="match status" value="1"/>
</dbReference>
<dbReference type="InterPro" id="IPR009075">
    <property type="entry name" value="AcylCo_DH/oxidase_C"/>
</dbReference>
<evidence type="ECO:0000256" key="21">
    <source>
        <dbReference type="ARBA" id="ARBA00051903"/>
    </source>
</evidence>
<evidence type="ECO:0000256" key="18">
    <source>
        <dbReference type="ARBA" id="ARBA00049096"/>
    </source>
</evidence>
<dbReference type="PANTHER" id="PTHR43884:SF1">
    <property type="entry name" value="SHORT_BRANCHED CHAIN SPECIFIC ACYL-COA DEHYDROGENASE, MITOCHONDRIAL"/>
    <property type="match status" value="1"/>
</dbReference>
<dbReference type="PROSITE" id="PS00072">
    <property type="entry name" value="ACYL_COA_DH_1"/>
    <property type="match status" value="1"/>
</dbReference>
<organism evidence="28">
    <name type="scientific">Anisakis simplex</name>
    <name type="common">Herring worm</name>
    <dbReference type="NCBI Taxonomy" id="6269"/>
    <lineage>
        <taxon>Eukaryota</taxon>
        <taxon>Metazoa</taxon>
        <taxon>Ecdysozoa</taxon>
        <taxon>Nematoda</taxon>
        <taxon>Chromadorea</taxon>
        <taxon>Rhabditida</taxon>
        <taxon>Spirurina</taxon>
        <taxon>Ascaridomorpha</taxon>
        <taxon>Ascaridoidea</taxon>
        <taxon>Anisakidae</taxon>
        <taxon>Anisakis</taxon>
        <taxon>Anisakis simplex complex</taxon>
    </lineage>
</organism>
<dbReference type="GO" id="GO:0003853">
    <property type="term" value="F:short-chain 2-methyl fatty acyl-CoA dehydrogenase activity"/>
    <property type="evidence" value="ECO:0007669"/>
    <property type="project" value="UniProtKB-EC"/>
</dbReference>
<dbReference type="OrthoDB" id="10262177at2759"/>
<evidence type="ECO:0000256" key="2">
    <source>
        <dbReference type="ARBA" id="ARBA00005198"/>
    </source>
</evidence>
<evidence type="ECO:0000256" key="13">
    <source>
        <dbReference type="ARBA" id="ARBA00041537"/>
    </source>
</evidence>
<dbReference type="AlphaFoldDB" id="A0A0M3JS46"/>
<dbReference type="WBParaSite" id="ASIM_0001077301-mRNA-1">
    <property type="protein sequence ID" value="ASIM_0001077301-mRNA-1"/>
    <property type="gene ID" value="ASIM_0001077301"/>
</dbReference>
<dbReference type="InterPro" id="IPR006091">
    <property type="entry name" value="Acyl-CoA_Oxase/DH_mid-dom"/>
</dbReference>
<dbReference type="SUPFAM" id="SSF56645">
    <property type="entry name" value="Acyl-CoA dehydrogenase NM domain-like"/>
    <property type="match status" value="1"/>
</dbReference>
<comment type="catalytic activity">
    <reaction evidence="19">
        <text>hexanoyl-CoA + oxidized [electron-transfer flavoprotein] + H(+) = (2E)-hexenoyl-CoA + reduced [electron-transfer flavoprotein]</text>
        <dbReference type="Rhea" id="RHEA:43464"/>
        <dbReference type="Rhea" id="RHEA-COMP:10685"/>
        <dbReference type="Rhea" id="RHEA-COMP:10686"/>
        <dbReference type="ChEBI" id="CHEBI:15378"/>
        <dbReference type="ChEBI" id="CHEBI:57692"/>
        <dbReference type="ChEBI" id="CHEBI:58307"/>
        <dbReference type="ChEBI" id="CHEBI:62077"/>
        <dbReference type="ChEBI" id="CHEBI:62620"/>
    </reaction>
    <physiologicalReaction direction="left-to-right" evidence="19">
        <dbReference type="Rhea" id="RHEA:43465"/>
    </physiologicalReaction>
</comment>
<keyword evidence="9" id="KW-0443">Lipid metabolism</keyword>
<dbReference type="Pfam" id="PF00441">
    <property type="entry name" value="Acyl-CoA_dh_1"/>
    <property type="match status" value="1"/>
</dbReference>
<evidence type="ECO:0000256" key="4">
    <source>
        <dbReference type="ARBA" id="ARBA00011881"/>
    </source>
</evidence>
<evidence type="ECO:0000256" key="12">
    <source>
        <dbReference type="ARBA" id="ARBA00039850"/>
    </source>
</evidence>
<dbReference type="FunFam" id="1.20.140.10:FF:000004">
    <property type="entry name" value="Acyl-CoA dehydrogenase FadE25"/>
    <property type="match status" value="1"/>
</dbReference>
<dbReference type="Gene3D" id="1.10.540.10">
    <property type="entry name" value="Acyl-CoA dehydrogenase/oxidase, N-terminal domain"/>
    <property type="match status" value="1"/>
</dbReference>
<evidence type="ECO:0000259" key="25">
    <source>
        <dbReference type="Pfam" id="PF02771"/>
    </source>
</evidence>
<evidence type="ECO:0000256" key="16">
    <source>
        <dbReference type="ARBA" id="ARBA00048307"/>
    </source>
</evidence>
<evidence type="ECO:0000256" key="19">
    <source>
        <dbReference type="ARBA" id="ARBA00049192"/>
    </source>
</evidence>
<comment type="subunit">
    <text evidence="4">Homotetramer.</text>
</comment>
<evidence type="ECO:0000256" key="5">
    <source>
        <dbReference type="ARBA" id="ARBA00022630"/>
    </source>
</evidence>
<evidence type="ECO:0000256" key="20">
    <source>
        <dbReference type="ARBA" id="ARBA00049552"/>
    </source>
</evidence>
<comment type="catalytic activity">
    <reaction evidence="18">
        <text>butanoyl-CoA + oxidized [electron-transfer flavoprotein] + H(+) = (2E)-butenoyl-CoA + reduced [electron-transfer flavoprotein]</text>
        <dbReference type="Rhea" id="RHEA:24004"/>
        <dbReference type="Rhea" id="RHEA-COMP:10685"/>
        <dbReference type="Rhea" id="RHEA-COMP:10686"/>
        <dbReference type="ChEBI" id="CHEBI:15378"/>
        <dbReference type="ChEBI" id="CHEBI:57332"/>
        <dbReference type="ChEBI" id="CHEBI:57371"/>
        <dbReference type="ChEBI" id="CHEBI:57692"/>
        <dbReference type="ChEBI" id="CHEBI:58307"/>
    </reaction>
    <physiologicalReaction direction="left-to-right" evidence="18">
        <dbReference type="Rhea" id="RHEA:24005"/>
    </physiologicalReaction>
</comment>
<name>A0A0M3JS46_ANISI</name>
<comment type="catalytic activity">
    <reaction evidence="17">
        <text>(2R)-2-methylbutanoyl-CoA + oxidized [electron-transfer flavoprotein] + H(+) = ethylacryloyl-CoA + reduced [electron-transfer flavoprotein]</text>
        <dbReference type="Rhea" id="RHEA:65296"/>
        <dbReference type="Rhea" id="RHEA-COMP:10685"/>
        <dbReference type="Rhea" id="RHEA-COMP:10686"/>
        <dbReference type="ChEBI" id="CHEBI:15378"/>
        <dbReference type="ChEBI" id="CHEBI:57692"/>
        <dbReference type="ChEBI" id="CHEBI:58307"/>
        <dbReference type="ChEBI" id="CHEBI:156439"/>
        <dbReference type="ChEBI" id="CHEBI:156440"/>
    </reaction>
    <physiologicalReaction direction="left-to-right" evidence="17">
        <dbReference type="Rhea" id="RHEA:65297"/>
    </physiologicalReaction>
</comment>
<comment type="pathway">
    <text evidence="10">Amino-acid degradation; L-isoleucine degradation.</text>
</comment>
<reference evidence="28" key="1">
    <citation type="submission" date="2017-02" db="UniProtKB">
        <authorList>
            <consortium name="WormBaseParasite"/>
        </authorList>
    </citation>
    <scope>IDENTIFICATION</scope>
</reference>
<keyword evidence="8 22" id="KW-0560">Oxidoreductase</keyword>
<evidence type="ECO:0000259" key="23">
    <source>
        <dbReference type="Pfam" id="PF00441"/>
    </source>
</evidence>
<dbReference type="GO" id="GO:0005739">
    <property type="term" value="C:mitochondrion"/>
    <property type="evidence" value="ECO:0007669"/>
    <property type="project" value="TreeGrafter"/>
</dbReference>
<keyword evidence="27" id="KW-1185">Reference proteome</keyword>
<dbReference type="InterPro" id="IPR046373">
    <property type="entry name" value="Acyl-CoA_Oxase/DH_mid-dom_sf"/>
</dbReference>
<comment type="catalytic activity">
    <reaction evidence="20">
        <text>(2S)-2-methylbutanoyl-CoA + oxidized [electron-transfer flavoprotein] + H(+) = (2E)-2-methylbut-2-enoyl-CoA + reduced [electron-transfer flavoprotein]</text>
        <dbReference type="Rhea" id="RHEA:48256"/>
        <dbReference type="Rhea" id="RHEA-COMP:10685"/>
        <dbReference type="Rhea" id="RHEA-COMP:10686"/>
        <dbReference type="ChEBI" id="CHEBI:15378"/>
        <dbReference type="ChEBI" id="CHEBI:57337"/>
        <dbReference type="ChEBI" id="CHEBI:57692"/>
        <dbReference type="ChEBI" id="CHEBI:58307"/>
        <dbReference type="ChEBI" id="CHEBI:88166"/>
    </reaction>
    <physiologicalReaction direction="left-to-right" evidence="20">
        <dbReference type="Rhea" id="RHEA:48257"/>
    </physiologicalReaction>
</comment>
<evidence type="ECO:0000256" key="15">
    <source>
        <dbReference type="ARBA" id="ARBA00048235"/>
    </source>
</evidence>
<comment type="catalytic activity">
    <reaction evidence="16">
        <text>valproyl-CoA + oxidized [electron-transfer flavoprotein] + H(+) = (2E)-2-propylpent-2-enoyl-CoA + reduced [electron-transfer flavoprotein]</text>
        <dbReference type="Rhea" id="RHEA:65344"/>
        <dbReference type="Rhea" id="RHEA-COMP:10685"/>
        <dbReference type="Rhea" id="RHEA-COMP:10686"/>
        <dbReference type="ChEBI" id="CHEBI:15378"/>
        <dbReference type="ChEBI" id="CHEBI:57692"/>
        <dbReference type="ChEBI" id="CHEBI:58307"/>
        <dbReference type="ChEBI" id="CHEBI:156457"/>
        <dbReference type="ChEBI" id="CHEBI:156458"/>
    </reaction>
    <physiologicalReaction direction="left-to-right" evidence="16">
        <dbReference type="Rhea" id="RHEA:65345"/>
    </physiologicalReaction>
</comment>
<evidence type="ECO:0000313" key="28">
    <source>
        <dbReference type="WBParaSite" id="ASIM_0001077301-mRNA-1"/>
    </source>
</evidence>
<dbReference type="InterPro" id="IPR006089">
    <property type="entry name" value="Acyl-CoA_DH_CS"/>
</dbReference>
<feature type="domain" description="Acyl-CoA dehydrogenase/oxidase N-terminal" evidence="25">
    <location>
        <begin position="2"/>
        <end position="86"/>
    </location>
</feature>